<proteinExistence type="predicted"/>
<keyword evidence="2" id="KW-1185">Reference proteome</keyword>
<accession>A0A7W5F3S3</accession>
<protein>
    <submittedName>
        <fullName evidence="1">Uncharacterized protein</fullName>
    </submittedName>
</protein>
<dbReference type="RefSeq" id="WP_184595688.1">
    <property type="nucleotide sequence ID" value="NZ_BMUP01000002.1"/>
</dbReference>
<gene>
    <name evidence="1" type="ORF">FHS41_005360</name>
</gene>
<evidence type="ECO:0000313" key="2">
    <source>
        <dbReference type="Proteomes" id="UP000572907"/>
    </source>
</evidence>
<dbReference type="AlphaFoldDB" id="A0A7W5F3S3"/>
<sequence>MPELQPYISDPFLRVLQTLIVVQRSAPVSTQEAVKPRFTIADIERELPDLPKGFAARLPNILALEPATWGGSSGGLPAEGNWWRELRREIRQYREATTLMEYVRPGHQRGLTTGHVQAYRPGRAPESTRKPGHAGNYLCAVRRTGGAS</sequence>
<reference evidence="1 2" key="1">
    <citation type="submission" date="2020-08" db="EMBL/GenBank/DDBJ databases">
        <title>Genomic Encyclopedia of Type Strains, Phase III (KMG-III): the genomes of soil and plant-associated and newly described type strains.</title>
        <authorList>
            <person name="Whitman W."/>
        </authorList>
    </citation>
    <scope>NUCLEOTIDE SEQUENCE [LARGE SCALE GENOMIC DNA]</scope>
    <source>
        <strain evidence="1 2">CECT 3237</strain>
    </source>
</reference>
<comment type="caution">
    <text evidence="1">The sequence shown here is derived from an EMBL/GenBank/DDBJ whole genome shotgun (WGS) entry which is preliminary data.</text>
</comment>
<organism evidence="1 2">
    <name type="scientific">Streptomyces violarus</name>
    <dbReference type="NCBI Taxonomy" id="67380"/>
    <lineage>
        <taxon>Bacteria</taxon>
        <taxon>Bacillati</taxon>
        <taxon>Actinomycetota</taxon>
        <taxon>Actinomycetes</taxon>
        <taxon>Kitasatosporales</taxon>
        <taxon>Streptomycetaceae</taxon>
        <taxon>Streptomyces</taxon>
    </lineage>
</organism>
<evidence type="ECO:0000313" key="1">
    <source>
        <dbReference type="EMBL" id="MBB3078829.1"/>
    </source>
</evidence>
<dbReference type="Proteomes" id="UP000572907">
    <property type="component" value="Unassembled WGS sequence"/>
</dbReference>
<dbReference type="EMBL" id="JACHXE010000005">
    <property type="protein sequence ID" value="MBB3078829.1"/>
    <property type="molecule type" value="Genomic_DNA"/>
</dbReference>
<name>A0A7W5F3S3_9ACTN</name>